<dbReference type="GO" id="GO:0005737">
    <property type="term" value="C:cytoplasm"/>
    <property type="evidence" value="ECO:0007669"/>
    <property type="project" value="TreeGrafter"/>
</dbReference>
<dbReference type="InterPro" id="IPR012349">
    <property type="entry name" value="Split_barrel_FMN-bd"/>
</dbReference>
<feature type="region of interest" description="Disordered" evidence="1">
    <location>
        <begin position="95"/>
        <end position="123"/>
    </location>
</feature>
<dbReference type="Pfam" id="PF01243">
    <property type="entry name" value="PNPOx_N"/>
    <property type="match status" value="1"/>
</dbReference>
<dbReference type="GO" id="GO:0005634">
    <property type="term" value="C:nucleus"/>
    <property type="evidence" value="ECO:0007669"/>
    <property type="project" value="TreeGrafter"/>
</dbReference>
<keyword evidence="4" id="KW-1185">Reference proteome</keyword>
<protein>
    <recommendedName>
        <fullName evidence="2">Pyridoxamine 5'-phosphate oxidase N-terminal domain-containing protein</fullName>
    </recommendedName>
</protein>
<dbReference type="InterPro" id="IPR011576">
    <property type="entry name" value="Pyridox_Oxase_N"/>
</dbReference>
<feature type="region of interest" description="Disordered" evidence="1">
    <location>
        <begin position="172"/>
        <end position="209"/>
    </location>
</feature>
<dbReference type="InterPro" id="IPR052841">
    <property type="entry name" value="PMP_oxidase-like"/>
</dbReference>
<evidence type="ECO:0000313" key="4">
    <source>
        <dbReference type="Proteomes" id="UP000481861"/>
    </source>
</evidence>
<proteinExistence type="predicted"/>
<name>A0A7C8I3H5_9PLEO</name>
<feature type="compositionally biased region" description="Gly residues" evidence="1">
    <location>
        <begin position="175"/>
        <end position="193"/>
    </location>
</feature>
<comment type="caution">
    <text evidence="3">The sequence shown here is derived from an EMBL/GenBank/DDBJ whole genome shotgun (WGS) entry which is preliminary data.</text>
</comment>
<gene>
    <name evidence="3" type="ORF">BDV95DRAFT_631304</name>
</gene>
<sequence length="256" mass="26813">MASGSPATTSPSASHGLPDEVVTCLQNARFLHLATSSSNTPHVSLMNYTYLPSTPYTPTTPTIIMTTPPSSRKTANLATNPLVSLLVHDWVSHRPPTLSQTQSTTNANRSPSPSPARPTPRSGSLAELLLGMNTASLSRISATINGEASLVAAGSEQERWYKAQHLANNTFEASGSGGSGGGGGGGGLWGGGGLERHDDEDTREGDGGTKCYVEGEEVRVVVVKIRDGRIADWKGQVRDWVIREPQGGAVAVNGVR</sequence>
<dbReference type="AlphaFoldDB" id="A0A7C8I3H5"/>
<reference evidence="3 4" key="1">
    <citation type="submission" date="2020-01" db="EMBL/GenBank/DDBJ databases">
        <authorList>
            <consortium name="DOE Joint Genome Institute"/>
            <person name="Haridas S."/>
            <person name="Albert R."/>
            <person name="Binder M."/>
            <person name="Bloem J."/>
            <person name="Labutti K."/>
            <person name="Salamov A."/>
            <person name="Andreopoulos B."/>
            <person name="Baker S.E."/>
            <person name="Barry K."/>
            <person name="Bills G."/>
            <person name="Bluhm B.H."/>
            <person name="Cannon C."/>
            <person name="Castanera R."/>
            <person name="Culley D.E."/>
            <person name="Daum C."/>
            <person name="Ezra D."/>
            <person name="Gonzalez J.B."/>
            <person name="Henrissat B."/>
            <person name="Kuo A."/>
            <person name="Liang C."/>
            <person name="Lipzen A."/>
            <person name="Lutzoni F."/>
            <person name="Magnuson J."/>
            <person name="Mondo S."/>
            <person name="Nolan M."/>
            <person name="Ohm R."/>
            <person name="Pangilinan J."/>
            <person name="Park H.-J.H."/>
            <person name="Ramirez L."/>
            <person name="Alfaro M."/>
            <person name="Sun H."/>
            <person name="Tritt A."/>
            <person name="Yoshinaga Y."/>
            <person name="Zwiers L.-H.L."/>
            <person name="Turgeon B.G."/>
            <person name="Goodwin S.B."/>
            <person name="Spatafora J.W."/>
            <person name="Crous P.W."/>
            <person name="Grigoriev I.V."/>
        </authorList>
    </citation>
    <scope>NUCLEOTIDE SEQUENCE [LARGE SCALE GENOMIC DNA]</scope>
    <source>
        <strain evidence="3 4">CBS 611.86</strain>
    </source>
</reference>
<accession>A0A7C8I3H5</accession>
<evidence type="ECO:0000313" key="3">
    <source>
        <dbReference type="EMBL" id="KAF2867172.1"/>
    </source>
</evidence>
<organism evidence="3 4">
    <name type="scientific">Massariosphaeria phaeospora</name>
    <dbReference type="NCBI Taxonomy" id="100035"/>
    <lineage>
        <taxon>Eukaryota</taxon>
        <taxon>Fungi</taxon>
        <taxon>Dikarya</taxon>
        <taxon>Ascomycota</taxon>
        <taxon>Pezizomycotina</taxon>
        <taxon>Dothideomycetes</taxon>
        <taxon>Pleosporomycetidae</taxon>
        <taxon>Pleosporales</taxon>
        <taxon>Pleosporales incertae sedis</taxon>
        <taxon>Massariosphaeria</taxon>
    </lineage>
</organism>
<feature type="compositionally biased region" description="Basic and acidic residues" evidence="1">
    <location>
        <begin position="194"/>
        <end position="207"/>
    </location>
</feature>
<evidence type="ECO:0000259" key="2">
    <source>
        <dbReference type="Pfam" id="PF01243"/>
    </source>
</evidence>
<feature type="domain" description="Pyridoxamine 5'-phosphate oxidase N-terminal" evidence="2">
    <location>
        <begin position="17"/>
        <end position="168"/>
    </location>
</feature>
<dbReference type="PANTHER" id="PTHR28040">
    <property type="entry name" value="PYRIDOXAMINE 5'-PHOSPHATE OXIDASE YLR456W HOMOLOG-RELATED"/>
    <property type="match status" value="1"/>
</dbReference>
<dbReference type="Gene3D" id="2.30.110.10">
    <property type="entry name" value="Electron Transport, Fmn-binding Protein, Chain A"/>
    <property type="match status" value="1"/>
</dbReference>
<dbReference type="OrthoDB" id="5300823at2759"/>
<dbReference type="PANTHER" id="PTHR28040:SF1">
    <property type="entry name" value="PYRIDOXAMINE 5'-PHOSPHATE OXIDASE YLR456W HOMOLOG-RELATED"/>
    <property type="match status" value="1"/>
</dbReference>
<dbReference type="SUPFAM" id="SSF50475">
    <property type="entry name" value="FMN-binding split barrel"/>
    <property type="match status" value="1"/>
</dbReference>
<evidence type="ECO:0000256" key="1">
    <source>
        <dbReference type="SAM" id="MobiDB-lite"/>
    </source>
</evidence>
<dbReference type="Proteomes" id="UP000481861">
    <property type="component" value="Unassembled WGS sequence"/>
</dbReference>
<dbReference type="EMBL" id="JAADJZ010000024">
    <property type="protein sequence ID" value="KAF2867172.1"/>
    <property type="molecule type" value="Genomic_DNA"/>
</dbReference>